<dbReference type="InterPro" id="IPR013785">
    <property type="entry name" value="Aldolase_TIM"/>
</dbReference>
<protein>
    <recommendedName>
        <fullName evidence="4 10">Indole-3-glycerol phosphate synthase</fullName>
        <shortName evidence="10">IGPS</shortName>
        <ecNumber evidence="3 10">4.1.1.48</ecNumber>
    </recommendedName>
</protein>
<comment type="pathway">
    <text evidence="2 10">Amino-acid biosynthesis; L-tryptophan biosynthesis; L-tryptophan from chorismate: step 4/5.</text>
</comment>
<dbReference type="CDD" id="cd00331">
    <property type="entry name" value="IGPS"/>
    <property type="match status" value="1"/>
</dbReference>
<dbReference type="GO" id="GO:0004640">
    <property type="term" value="F:phosphoribosylanthranilate isomerase activity"/>
    <property type="evidence" value="ECO:0007669"/>
    <property type="project" value="TreeGrafter"/>
</dbReference>
<dbReference type="NCBIfam" id="NF001373">
    <property type="entry name" value="PRK00278.1-6"/>
    <property type="match status" value="1"/>
</dbReference>
<dbReference type="EC" id="4.1.1.48" evidence="3 10"/>
<evidence type="ECO:0000256" key="2">
    <source>
        <dbReference type="ARBA" id="ARBA00004696"/>
    </source>
</evidence>
<dbReference type="Pfam" id="PF00218">
    <property type="entry name" value="IGPS"/>
    <property type="match status" value="1"/>
</dbReference>
<feature type="domain" description="Indole-3-glycerol phosphate synthase" evidence="11">
    <location>
        <begin position="4"/>
        <end position="258"/>
    </location>
</feature>
<evidence type="ECO:0000256" key="7">
    <source>
        <dbReference type="ARBA" id="ARBA00022822"/>
    </source>
</evidence>
<keyword evidence="13" id="KW-1185">Reference proteome</keyword>
<dbReference type="GO" id="GO:0000162">
    <property type="term" value="P:L-tryptophan biosynthetic process"/>
    <property type="evidence" value="ECO:0007669"/>
    <property type="project" value="UniProtKB-UniRule"/>
</dbReference>
<keyword evidence="8 10" id="KW-0057">Aromatic amino acid biosynthesis</keyword>
<evidence type="ECO:0000256" key="3">
    <source>
        <dbReference type="ARBA" id="ARBA00012362"/>
    </source>
</evidence>
<dbReference type="PANTHER" id="PTHR22854:SF2">
    <property type="entry name" value="INDOLE-3-GLYCEROL-PHOSPHATE SYNTHASE"/>
    <property type="match status" value="1"/>
</dbReference>
<dbReference type="InterPro" id="IPR045186">
    <property type="entry name" value="Indole-3-glycerol_P_synth"/>
</dbReference>
<dbReference type="Gene3D" id="3.20.20.70">
    <property type="entry name" value="Aldolase class I"/>
    <property type="match status" value="1"/>
</dbReference>
<dbReference type="PROSITE" id="PS00614">
    <property type="entry name" value="IGPS"/>
    <property type="match status" value="1"/>
</dbReference>
<dbReference type="GO" id="GO:0004425">
    <property type="term" value="F:indole-3-glycerol-phosphate synthase activity"/>
    <property type="evidence" value="ECO:0007669"/>
    <property type="project" value="UniProtKB-UniRule"/>
</dbReference>
<evidence type="ECO:0000256" key="5">
    <source>
        <dbReference type="ARBA" id="ARBA00022605"/>
    </source>
</evidence>
<sequence>MNKLDEIIATKREEVAARKAQTGLAELELRCTGQTPPRGFRRALDRAALDGYGLIAEVKKASPSKGLIRADFDPPAHARAYEAGGAACLSVLTDAPYFQGHEDYLVAARSACSLPVLRKDFIVDPWQVLESRSIGADAILIIVAALSDAQMLEIEEVAMALGMDALVEVHDEAELDRALLLKSELIGVNNRNLKDFTVDFARTYELVGRAPADRTFIAESGLGSRADLDAMAAHGVRCFLVGESLMRQADVEAATRALIGA</sequence>
<comment type="caution">
    <text evidence="12">The sequence shown here is derived from an EMBL/GenBank/DDBJ whole genome shotgun (WGS) entry which is preliminary data.</text>
</comment>
<evidence type="ECO:0000256" key="9">
    <source>
        <dbReference type="ARBA" id="ARBA00023239"/>
    </source>
</evidence>
<accession>A0A9X1IRN7</accession>
<dbReference type="SUPFAM" id="SSF51366">
    <property type="entry name" value="Ribulose-phoshate binding barrel"/>
    <property type="match status" value="1"/>
</dbReference>
<keyword evidence="9 10" id="KW-0456">Lyase</keyword>
<evidence type="ECO:0000256" key="4">
    <source>
        <dbReference type="ARBA" id="ARBA00018080"/>
    </source>
</evidence>
<evidence type="ECO:0000256" key="8">
    <source>
        <dbReference type="ARBA" id="ARBA00023141"/>
    </source>
</evidence>
<dbReference type="NCBIfam" id="NF001377">
    <property type="entry name" value="PRK00278.2-4"/>
    <property type="match status" value="1"/>
</dbReference>
<comment type="similarity">
    <text evidence="10">Belongs to the TrpC family.</text>
</comment>
<dbReference type="InterPro" id="IPR001468">
    <property type="entry name" value="Indole-3-GlycerolPSynthase_CS"/>
</dbReference>
<evidence type="ECO:0000256" key="1">
    <source>
        <dbReference type="ARBA" id="ARBA00001633"/>
    </source>
</evidence>
<dbReference type="Proteomes" id="UP001138757">
    <property type="component" value="Unassembled WGS sequence"/>
</dbReference>
<dbReference type="InterPro" id="IPR011060">
    <property type="entry name" value="RibuloseP-bd_barrel"/>
</dbReference>
<evidence type="ECO:0000313" key="13">
    <source>
        <dbReference type="Proteomes" id="UP001138757"/>
    </source>
</evidence>
<dbReference type="PANTHER" id="PTHR22854">
    <property type="entry name" value="TRYPTOPHAN BIOSYNTHESIS PROTEIN"/>
    <property type="match status" value="1"/>
</dbReference>
<keyword evidence="7 10" id="KW-0822">Tryptophan biosynthesis</keyword>
<comment type="catalytic activity">
    <reaction evidence="1 10">
        <text>1-(2-carboxyphenylamino)-1-deoxy-D-ribulose 5-phosphate + H(+) = (1S,2R)-1-C-(indol-3-yl)glycerol 3-phosphate + CO2 + H2O</text>
        <dbReference type="Rhea" id="RHEA:23476"/>
        <dbReference type="ChEBI" id="CHEBI:15377"/>
        <dbReference type="ChEBI" id="CHEBI:15378"/>
        <dbReference type="ChEBI" id="CHEBI:16526"/>
        <dbReference type="ChEBI" id="CHEBI:58613"/>
        <dbReference type="ChEBI" id="CHEBI:58866"/>
        <dbReference type="EC" id="4.1.1.48"/>
    </reaction>
</comment>
<dbReference type="HAMAP" id="MF_00134_B">
    <property type="entry name" value="IGPS_B"/>
    <property type="match status" value="1"/>
</dbReference>
<dbReference type="AlphaFoldDB" id="A0A9X1IRN7"/>
<proteinExistence type="inferred from homology"/>
<dbReference type="NCBIfam" id="NF001370">
    <property type="entry name" value="PRK00278.1-2"/>
    <property type="match status" value="1"/>
</dbReference>
<gene>
    <name evidence="10 12" type="primary">trpC</name>
    <name evidence="12" type="ORF">KK488_11760</name>
</gene>
<dbReference type="RefSeq" id="WP_214623743.1">
    <property type="nucleotide sequence ID" value="NZ_JAHGAW010000007.1"/>
</dbReference>
<organism evidence="12 13">
    <name type="scientific">Sphingobium nicotianae</name>
    <dbReference type="NCBI Taxonomy" id="2782607"/>
    <lineage>
        <taxon>Bacteria</taxon>
        <taxon>Pseudomonadati</taxon>
        <taxon>Pseudomonadota</taxon>
        <taxon>Alphaproteobacteria</taxon>
        <taxon>Sphingomonadales</taxon>
        <taxon>Sphingomonadaceae</taxon>
        <taxon>Sphingobium</taxon>
    </lineage>
</organism>
<dbReference type="EMBL" id="JAHGAW010000007">
    <property type="protein sequence ID" value="MBT2187618.1"/>
    <property type="molecule type" value="Genomic_DNA"/>
</dbReference>
<evidence type="ECO:0000256" key="6">
    <source>
        <dbReference type="ARBA" id="ARBA00022793"/>
    </source>
</evidence>
<name>A0A9X1IRN7_9SPHN</name>
<dbReference type="FunFam" id="3.20.20.70:FF:000024">
    <property type="entry name" value="Indole-3-glycerol phosphate synthase"/>
    <property type="match status" value="1"/>
</dbReference>
<evidence type="ECO:0000313" key="12">
    <source>
        <dbReference type="EMBL" id="MBT2187618.1"/>
    </source>
</evidence>
<dbReference type="InterPro" id="IPR013798">
    <property type="entry name" value="Indole-3-glycerol_P_synth_dom"/>
</dbReference>
<keyword evidence="5 10" id="KW-0028">Amino-acid biosynthesis</keyword>
<keyword evidence="6 10" id="KW-0210">Decarboxylase</keyword>
<reference evidence="12" key="1">
    <citation type="submission" date="2021-05" db="EMBL/GenBank/DDBJ databases">
        <title>Genome of Sphingobium sp. strain.</title>
        <authorList>
            <person name="Fan R."/>
        </authorList>
    </citation>
    <scope>NUCLEOTIDE SEQUENCE</scope>
    <source>
        <strain evidence="12">H33</strain>
    </source>
</reference>
<evidence type="ECO:0000256" key="10">
    <source>
        <dbReference type="HAMAP-Rule" id="MF_00134"/>
    </source>
</evidence>
<evidence type="ECO:0000259" key="11">
    <source>
        <dbReference type="Pfam" id="PF00218"/>
    </source>
</evidence>